<dbReference type="AlphaFoldDB" id="A0A133L1D0"/>
<dbReference type="InterPro" id="IPR029057">
    <property type="entry name" value="PRTase-like"/>
</dbReference>
<dbReference type="InterPro" id="IPR036390">
    <property type="entry name" value="WH_DNA-bd_sf"/>
</dbReference>
<evidence type="ECO:0000259" key="7">
    <source>
        <dbReference type="Pfam" id="PF09182"/>
    </source>
</evidence>
<dbReference type="EMBL" id="LRPN01000011">
    <property type="protein sequence ID" value="KWZ85749.1"/>
    <property type="molecule type" value="Genomic_DNA"/>
</dbReference>
<comment type="caution">
    <text evidence="8">The sequence shown here is derived from an EMBL/GenBank/DDBJ whole genome shotgun (WGS) entry which is preliminary data.</text>
</comment>
<dbReference type="NCBIfam" id="TIGR01743">
    <property type="entry name" value="purR_Bsub"/>
    <property type="match status" value="1"/>
</dbReference>
<evidence type="ECO:0000313" key="8">
    <source>
        <dbReference type="EMBL" id="KWZ85749.1"/>
    </source>
</evidence>
<keyword evidence="3" id="KW-0238">DNA-binding</keyword>
<dbReference type="Pfam" id="PF00156">
    <property type="entry name" value="Pribosyltran"/>
    <property type="match status" value="1"/>
</dbReference>
<evidence type="ECO:0000256" key="5">
    <source>
        <dbReference type="ARBA" id="ARBA00049656"/>
    </source>
</evidence>
<evidence type="ECO:0000256" key="3">
    <source>
        <dbReference type="ARBA" id="ARBA00023125"/>
    </source>
</evidence>
<sequence>MENANNFKYKIVIVRIFVFKKKKMRYINVIESVFPEPPCDLVRRRAGPAFLTDRIVTGVFDVKFRRSERLVDMTHYLLEKPRILVPLSFFADRYQSAKSSISEDLTIIKETFEKRGIGTLQTVPGAAGGVKFISRTDRAEAKEAISELCTLMENPDRLLPGGYLYMTDLIGSPQVVSKVGKLLATAFADREIDTIMTVATKGIPIAMATAAYLNVPVVIVRNDSKVTEGPTVSINYVSGSQKRIQTMVLSKRSLREGANVLIVDDFMKAGGTINGMINLLKEFDASVSGIGVLVESEDTKERLVDDYVSLVKLRDVDVRSQQIKVVEGNYFSKVSLFGGD</sequence>
<evidence type="ECO:0000256" key="1">
    <source>
        <dbReference type="ARBA" id="ARBA00011738"/>
    </source>
</evidence>
<keyword evidence="4" id="KW-0804">Transcription</keyword>
<dbReference type="InterPro" id="IPR010078">
    <property type="entry name" value="PurR_Bsub"/>
</dbReference>
<proteinExistence type="inferred from homology"/>
<gene>
    <name evidence="8" type="ORF">HMPREF3213_00259</name>
</gene>
<dbReference type="Gene3D" id="1.10.10.10">
    <property type="entry name" value="Winged helix-like DNA-binding domain superfamily/Winged helix DNA-binding domain"/>
    <property type="match status" value="1"/>
</dbReference>
<accession>A0A133L1D0</accession>
<organism evidence="8 9">
    <name type="scientific">Heyndrickxia coagulans</name>
    <name type="common">Weizmannia coagulans</name>
    <dbReference type="NCBI Taxonomy" id="1398"/>
    <lineage>
        <taxon>Bacteria</taxon>
        <taxon>Bacillati</taxon>
        <taxon>Bacillota</taxon>
        <taxon>Bacilli</taxon>
        <taxon>Bacillales</taxon>
        <taxon>Bacillaceae</taxon>
        <taxon>Heyndrickxia</taxon>
    </lineage>
</organism>
<dbReference type="PATRIC" id="fig|1398.22.peg.257"/>
<evidence type="ECO:0000313" key="9">
    <source>
        <dbReference type="Proteomes" id="UP000070376"/>
    </source>
</evidence>
<dbReference type="GO" id="GO:0003677">
    <property type="term" value="F:DNA binding"/>
    <property type="evidence" value="ECO:0007669"/>
    <property type="project" value="UniProtKB-KW"/>
</dbReference>
<feature type="domain" description="Phosphoribosyltransferase" evidence="6">
    <location>
        <begin position="173"/>
        <end position="323"/>
    </location>
</feature>
<dbReference type="Proteomes" id="UP000070376">
    <property type="component" value="Unassembled WGS sequence"/>
</dbReference>
<dbReference type="InterPro" id="IPR015265">
    <property type="entry name" value="PuR_N"/>
</dbReference>
<dbReference type="SUPFAM" id="SSF53271">
    <property type="entry name" value="PRTase-like"/>
    <property type="match status" value="1"/>
</dbReference>
<evidence type="ECO:0000256" key="4">
    <source>
        <dbReference type="ARBA" id="ARBA00023163"/>
    </source>
</evidence>
<feature type="domain" description="Bacterial purine repressor N-terminal" evidence="7">
    <location>
        <begin position="65"/>
        <end position="133"/>
    </location>
</feature>
<dbReference type="Gene3D" id="3.40.50.2020">
    <property type="match status" value="1"/>
</dbReference>
<dbReference type="InterPro" id="IPR050118">
    <property type="entry name" value="Pur/Pyrimidine_PRTase"/>
</dbReference>
<comment type="subunit">
    <text evidence="1">Homodimer.</text>
</comment>
<dbReference type="GO" id="GO:0045982">
    <property type="term" value="P:negative regulation of purine nucleobase metabolic process"/>
    <property type="evidence" value="ECO:0007669"/>
    <property type="project" value="InterPro"/>
</dbReference>
<name>A0A133L1D0_HEYCO</name>
<dbReference type="InterPro" id="IPR000836">
    <property type="entry name" value="PRTase_dom"/>
</dbReference>
<dbReference type="SUPFAM" id="SSF46785">
    <property type="entry name" value="Winged helix' DNA-binding domain"/>
    <property type="match status" value="1"/>
</dbReference>
<reference evidence="9" key="1">
    <citation type="submission" date="2016-01" db="EMBL/GenBank/DDBJ databases">
        <authorList>
            <person name="Mitreva M."/>
            <person name="Pepin K.H."/>
            <person name="Mihindukulasuriya K.A."/>
            <person name="Fulton R."/>
            <person name="Fronick C."/>
            <person name="O'Laughlin M."/>
            <person name="Miner T."/>
            <person name="Herter B."/>
            <person name="Rosa B.A."/>
            <person name="Cordes M."/>
            <person name="Tomlinson C."/>
            <person name="Wollam A."/>
            <person name="Palsikar V.B."/>
            <person name="Mardis E.R."/>
            <person name="Wilson R.K."/>
        </authorList>
    </citation>
    <scope>NUCLEOTIDE SEQUENCE [LARGE SCALE GENOMIC DNA]</scope>
    <source>
        <strain evidence="9">GED7749B</strain>
    </source>
</reference>
<keyword evidence="2" id="KW-0805">Transcription regulation</keyword>
<dbReference type="GO" id="GO:0045892">
    <property type="term" value="P:negative regulation of DNA-templated transcription"/>
    <property type="evidence" value="ECO:0007669"/>
    <property type="project" value="InterPro"/>
</dbReference>
<dbReference type="CDD" id="cd06223">
    <property type="entry name" value="PRTases_typeI"/>
    <property type="match status" value="1"/>
</dbReference>
<comment type="similarity">
    <text evidence="5">Belongs to the purine/pyrimidine phosphoribosyltransferase family. PurR subfamily.</text>
</comment>
<dbReference type="PANTHER" id="PTHR43864">
    <property type="entry name" value="HYPOXANTHINE/GUANINE PHOSPHORIBOSYLTRANSFERASE"/>
    <property type="match status" value="1"/>
</dbReference>
<dbReference type="PANTHER" id="PTHR43864:SF2">
    <property type="entry name" value="PUR OPERON REPRESSOR"/>
    <property type="match status" value="1"/>
</dbReference>
<evidence type="ECO:0000259" key="6">
    <source>
        <dbReference type="Pfam" id="PF00156"/>
    </source>
</evidence>
<dbReference type="InterPro" id="IPR036388">
    <property type="entry name" value="WH-like_DNA-bd_sf"/>
</dbReference>
<evidence type="ECO:0000256" key="2">
    <source>
        <dbReference type="ARBA" id="ARBA00023015"/>
    </source>
</evidence>
<protein>
    <submittedName>
        <fullName evidence="8">Pur operon repressor PurR</fullName>
    </submittedName>
</protein>
<dbReference type="Pfam" id="PF09182">
    <property type="entry name" value="PuR_N"/>
    <property type="match status" value="1"/>
</dbReference>